<name>A0A517QWS0_9PLAN</name>
<dbReference type="Proteomes" id="UP000317318">
    <property type="component" value="Chromosome"/>
</dbReference>
<dbReference type="AlphaFoldDB" id="A0A517QWS0"/>
<dbReference type="EMBL" id="CP036268">
    <property type="protein sequence ID" value="QDT36116.1"/>
    <property type="molecule type" value="Genomic_DNA"/>
</dbReference>
<proteinExistence type="predicted"/>
<protein>
    <submittedName>
        <fullName evidence="1">Uncharacterized protein</fullName>
    </submittedName>
</protein>
<gene>
    <name evidence="1" type="ORF">Pan189_04710</name>
</gene>
<organism evidence="1 2">
    <name type="scientific">Stratiformator vulcanicus</name>
    <dbReference type="NCBI Taxonomy" id="2527980"/>
    <lineage>
        <taxon>Bacteria</taxon>
        <taxon>Pseudomonadati</taxon>
        <taxon>Planctomycetota</taxon>
        <taxon>Planctomycetia</taxon>
        <taxon>Planctomycetales</taxon>
        <taxon>Planctomycetaceae</taxon>
        <taxon>Stratiformator</taxon>
    </lineage>
</organism>
<keyword evidence="2" id="KW-1185">Reference proteome</keyword>
<dbReference type="KEGG" id="svp:Pan189_04710"/>
<evidence type="ECO:0000313" key="1">
    <source>
        <dbReference type="EMBL" id="QDT36116.1"/>
    </source>
</evidence>
<reference evidence="1 2" key="1">
    <citation type="submission" date="2019-02" db="EMBL/GenBank/DDBJ databases">
        <title>Deep-cultivation of Planctomycetes and their phenomic and genomic characterization uncovers novel biology.</title>
        <authorList>
            <person name="Wiegand S."/>
            <person name="Jogler M."/>
            <person name="Boedeker C."/>
            <person name="Pinto D."/>
            <person name="Vollmers J."/>
            <person name="Rivas-Marin E."/>
            <person name="Kohn T."/>
            <person name="Peeters S.H."/>
            <person name="Heuer A."/>
            <person name="Rast P."/>
            <person name="Oberbeckmann S."/>
            <person name="Bunk B."/>
            <person name="Jeske O."/>
            <person name="Meyerdierks A."/>
            <person name="Storesund J.E."/>
            <person name="Kallscheuer N."/>
            <person name="Luecker S."/>
            <person name="Lage O.M."/>
            <person name="Pohl T."/>
            <person name="Merkel B.J."/>
            <person name="Hornburger P."/>
            <person name="Mueller R.-W."/>
            <person name="Bruemmer F."/>
            <person name="Labrenz M."/>
            <person name="Spormann A.M."/>
            <person name="Op den Camp H."/>
            <person name="Overmann J."/>
            <person name="Amann R."/>
            <person name="Jetten M.S.M."/>
            <person name="Mascher T."/>
            <person name="Medema M.H."/>
            <person name="Devos D.P."/>
            <person name="Kaster A.-K."/>
            <person name="Ovreas L."/>
            <person name="Rohde M."/>
            <person name="Galperin M.Y."/>
            <person name="Jogler C."/>
        </authorList>
    </citation>
    <scope>NUCLEOTIDE SEQUENCE [LARGE SCALE GENOMIC DNA]</scope>
    <source>
        <strain evidence="1 2">Pan189</strain>
    </source>
</reference>
<sequence length="106" mass="12083">MNSKEAKVLLPRTGPDHFWKTIQQHYAGEDELTWKRLAMVALRENAGWPIELIAAAFGHHKGHVSRSIEGTKKEIRKRFRAEPDFLGCDAAFDDNHGFSDPDRPQS</sequence>
<accession>A0A517QWS0</accession>
<evidence type="ECO:0000313" key="2">
    <source>
        <dbReference type="Proteomes" id="UP000317318"/>
    </source>
</evidence>